<reference evidence="8" key="1">
    <citation type="submission" date="2017-01" db="EMBL/GenBank/DDBJ databases">
        <title>Comparative genomics of anhydrobiosis in the tardigrade Hypsibius dujardini.</title>
        <authorList>
            <person name="Yoshida Y."/>
            <person name="Koutsovoulos G."/>
            <person name="Laetsch D."/>
            <person name="Stevens L."/>
            <person name="Kumar S."/>
            <person name="Horikawa D."/>
            <person name="Ishino K."/>
            <person name="Komine S."/>
            <person name="Tomita M."/>
            <person name="Blaxter M."/>
            <person name="Arakawa K."/>
        </authorList>
    </citation>
    <scope>NUCLEOTIDE SEQUENCE [LARGE SCALE GENOMIC DNA]</scope>
    <source>
        <strain evidence="8">Z151</strain>
    </source>
</reference>
<feature type="transmembrane region" description="Helical" evidence="5">
    <location>
        <begin position="142"/>
        <end position="164"/>
    </location>
</feature>
<dbReference type="OrthoDB" id="5970330at2759"/>
<keyword evidence="8" id="KW-1185">Reference proteome</keyword>
<evidence type="ECO:0000256" key="5">
    <source>
        <dbReference type="SAM" id="Phobius"/>
    </source>
</evidence>
<evidence type="ECO:0000256" key="1">
    <source>
        <dbReference type="ARBA" id="ARBA00004370"/>
    </source>
</evidence>
<dbReference type="EMBL" id="MTYJ01000072">
    <property type="protein sequence ID" value="OQV16569.1"/>
    <property type="molecule type" value="Genomic_DNA"/>
</dbReference>
<keyword evidence="2 5" id="KW-0812">Transmembrane</keyword>
<dbReference type="InterPro" id="IPR017452">
    <property type="entry name" value="GPCR_Rhodpsn_7TM"/>
</dbReference>
<feature type="domain" description="G-protein coupled receptors family 1 profile" evidence="6">
    <location>
        <begin position="38"/>
        <end position="311"/>
    </location>
</feature>
<organism evidence="7 8">
    <name type="scientific">Hypsibius exemplaris</name>
    <name type="common">Freshwater tardigrade</name>
    <dbReference type="NCBI Taxonomy" id="2072580"/>
    <lineage>
        <taxon>Eukaryota</taxon>
        <taxon>Metazoa</taxon>
        <taxon>Ecdysozoa</taxon>
        <taxon>Tardigrada</taxon>
        <taxon>Eutardigrada</taxon>
        <taxon>Parachela</taxon>
        <taxon>Hypsibioidea</taxon>
        <taxon>Hypsibiidae</taxon>
        <taxon>Hypsibius</taxon>
    </lineage>
</organism>
<name>A0A1W0WN04_HYPEX</name>
<dbReference type="AlphaFoldDB" id="A0A1W0WN04"/>
<accession>A0A1W0WN04</accession>
<evidence type="ECO:0000256" key="4">
    <source>
        <dbReference type="ARBA" id="ARBA00023136"/>
    </source>
</evidence>
<feature type="transmembrane region" description="Helical" evidence="5">
    <location>
        <begin position="62"/>
        <end position="81"/>
    </location>
</feature>
<evidence type="ECO:0000313" key="8">
    <source>
        <dbReference type="Proteomes" id="UP000192578"/>
    </source>
</evidence>
<keyword evidence="4 5" id="KW-0472">Membrane</keyword>
<evidence type="ECO:0000313" key="7">
    <source>
        <dbReference type="EMBL" id="OQV16569.1"/>
    </source>
</evidence>
<protein>
    <recommendedName>
        <fullName evidence="6">G-protein coupled receptors family 1 profile domain-containing protein</fullName>
    </recommendedName>
</protein>
<comment type="subcellular location">
    <subcellularLocation>
        <location evidence="1">Membrane</location>
    </subcellularLocation>
</comment>
<gene>
    <name evidence="7" type="ORF">BV898_09242</name>
</gene>
<feature type="transmembrane region" description="Helical" evidence="5">
    <location>
        <begin position="295"/>
        <end position="318"/>
    </location>
</feature>
<dbReference type="PROSITE" id="PS50262">
    <property type="entry name" value="G_PROTEIN_RECEP_F1_2"/>
    <property type="match status" value="1"/>
</dbReference>
<feature type="transmembrane region" description="Helical" evidence="5">
    <location>
        <begin position="202"/>
        <end position="223"/>
    </location>
</feature>
<feature type="transmembrane region" description="Helical" evidence="5">
    <location>
        <begin position="253"/>
        <end position="275"/>
    </location>
</feature>
<dbReference type="GO" id="GO:0016020">
    <property type="term" value="C:membrane"/>
    <property type="evidence" value="ECO:0007669"/>
    <property type="project" value="UniProtKB-SubCell"/>
</dbReference>
<evidence type="ECO:0000259" key="6">
    <source>
        <dbReference type="PROSITE" id="PS50262"/>
    </source>
</evidence>
<evidence type="ECO:0000256" key="3">
    <source>
        <dbReference type="ARBA" id="ARBA00022989"/>
    </source>
</evidence>
<sequence>MAANNTTTTNKTQIAVRVNCTLTVEQDQILNWVPIGLSTLIMLCQVFNVSVFHVWRNREPFVLFHISLCYSSLILGINSFINPICRMVPWNWTTQMVAKAAVVSYGIINRVCVINTLLISVDRWVSVEFAVFYRNFMTHRRSRIIAAVTWTVALAITVPGIAVYHSGVIVSCNRPSNMNFRINGTAGEPWQVFLAFVAKGPYFIPLLFLFQARILMVAVMTRLRMNRMRQVMRVGPNVVNSRRLTRARMAVNLVWNNLAGSMVVVLGTVLANIPYNVLEFTGLNRGDAAVALLKLQNYLFIVQYLYTPAAYMIFFPLYRAVVYRPFRAVARVWKKPR</sequence>
<keyword evidence="3 5" id="KW-1133">Transmembrane helix</keyword>
<evidence type="ECO:0000256" key="2">
    <source>
        <dbReference type="ARBA" id="ARBA00022692"/>
    </source>
</evidence>
<comment type="caution">
    <text evidence="7">The sequence shown here is derived from an EMBL/GenBank/DDBJ whole genome shotgun (WGS) entry which is preliminary data.</text>
</comment>
<dbReference type="CDD" id="cd00637">
    <property type="entry name" value="7tm_classA_rhodopsin-like"/>
    <property type="match status" value="1"/>
</dbReference>
<proteinExistence type="predicted"/>
<dbReference type="SUPFAM" id="SSF81321">
    <property type="entry name" value="Family A G protein-coupled receptor-like"/>
    <property type="match status" value="1"/>
</dbReference>
<dbReference type="Gene3D" id="1.20.1070.10">
    <property type="entry name" value="Rhodopsin 7-helix transmembrane proteins"/>
    <property type="match status" value="1"/>
</dbReference>
<feature type="transmembrane region" description="Helical" evidence="5">
    <location>
        <begin position="32"/>
        <end position="55"/>
    </location>
</feature>
<dbReference type="Proteomes" id="UP000192578">
    <property type="component" value="Unassembled WGS sequence"/>
</dbReference>